<protein>
    <submittedName>
        <fullName evidence="1">Uncharacterized protein</fullName>
    </submittedName>
</protein>
<proteinExistence type="predicted"/>
<dbReference type="RefSeq" id="WP_069419678.1">
    <property type="nucleotide sequence ID" value="NZ_CBCRZH010000043.1"/>
</dbReference>
<evidence type="ECO:0000313" key="1">
    <source>
        <dbReference type="EMBL" id="ORA84339.1"/>
    </source>
</evidence>
<dbReference type="OrthoDB" id="4630008at2"/>
<reference evidence="1 2" key="1">
    <citation type="submission" date="2017-02" db="EMBL/GenBank/DDBJ databases">
        <title>The new phylogeny of genus Mycobacterium.</title>
        <authorList>
            <person name="Tortoli E."/>
            <person name="Trovato A."/>
            <person name="Cirillo D.M."/>
        </authorList>
    </citation>
    <scope>NUCLEOTIDE SEQUENCE [LARGE SCALE GENOMIC DNA]</scope>
    <source>
        <strain evidence="1 2">DSM 44049</strain>
    </source>
</reference>
<gene>
    <name evidence="1" type="ORF">BST27_30825</name>
</gene>
<dbReference type="STRING" id="28445.BHQ20_13680"/>
<keyword evidence="2" id="KW-1185">Reference proteome</keyword>
<sequence length="116" mass="12663">MTDNAGHLLDYDRSVCLCDVGQADYFAATAVTAGGDEHLVLARRAAIGDPTACYDSSCRDVAHEQLGALPLEYVRHITVSRRTHRCGRPTQAGRPCRIRVPAQGQACEWHRTKADA</sequence>
<comment type="caution">
    <text evidence="1">The sequence shown here is derived from an EMBL/GenBank/DDBJ whole genome shotgun (WGS) entry which is preliminary data.</text>
</comment>
<name>A0A1E3SFG0_MYCIE</name>
<accession>A0A1E3SFG0</accession>
<dbReference type="EMBL" id="MVHT01000291">
    <property type="protein sequence ID" value="ORA84339.1"/>
    <property type="molecule type" value="Genomic_DNA"/>
</dbReference>
<evidence type="ECO:0000313" key="2">
    <source>
        <dbReference type="Proteomes" id="UP000192739"/>
    </source>
</evidence>
<dbReference type="Proteomes" id="UP000192739">
    <property type="component" value="Unassembled WGS sequence"/>
</dbReference>
<dbReference type="AlphaFoldDB" id="A0A1E3SFG0"/>
<organism evidence="1 2">
    <name type="scientific">Mycobacterium intermedium</name>
    <dbReference type="NCBI Taxonomy" id="28445"/>
    <lineage>
        <taxon>Bacteria</taxon>
        <taxon>Bacillati</taxon>
        <taxon>Actinomycetota</taxon>
        <taxon>Actinomycetes</taxon>
        <taxon>Mycobacteriales</taxon>
        <taxon>Mycobacteriaceae</taxon>
        <taxon>Mycobacterium</taxon>
        <taxon>Mycobacterium simiae complex</taxon>
    </lineage>
</organism>